<comment type="caution">
    <text evidence="1">The sequence shown here is derived from an EMBL/GenBank/DDBJ whole genome shotgun (WGS) entry which is preliminary data.</text>
</comment>
<dbReference type="GO" id="GO:0017056">
    <property type="term" value="F:structural constituent of nuclear pore"/>
    <property type="evidence" value="ECO:0007669"/>
    <property type="project" value="InterPro"/>
</dbReference>
<dbReference type="GO" id="GO:0005543">
    <property type="term" value="F:phospholipid binding"/>
    <property type="evidence" value="ECO:0007669"/>
    <property type="project" value="TreeGrafter"/>
</dbReference>
<dbReference type="OrthoDB" id="344345at2759"/>
<reference evidence="1 2" key="1">
    <citation type="journal article" date="2019" name="PLoS ONE">
        <title>Genomic analyses reveal an absence of contemporary introgressive admixture between fin whales and blue whales, despite known hybrids.</title>
        <authorList>
            <person name="Westbury M.V."/>
            <person name="Petersen B."/>
            <person name="Lorenzen E.D."/>
        </authorList>
    </citation>
    <scope>NUCLEOTIDE SEQUENCE [LARGE SCALE GENOMIC DNA]</scope>
    <source>
        <strain evidence="1">FinWhale-01</strain>
    </source>
</reference>
<evidence type="ECO:0000313" key="2">
    <source>
        <dbReference type="Proteomes" id="UP000437017"/>
    </source>
</evidence>
<sequence>MAQDLKDIIEHLNTFGSPADTTDMLQQICKILNAHMDCLQWITQTSGMLQRKVEEVTQVFEHHHCKEQERNVRIDLD</sequence>
<dbReference type="GO" id="GO:0044613">
    <property type="term" value="C:nuclear pore central transport channel"/>
    <property type="evidence" value="ECO:0007669"/>
    <property type="project" value="TreeGrafter"/>
</dbReference>
<dbReference type="GO" id="GO:0006405">
    <property type="term" value="P:RNA export from nucleus"/>
    <property type="evidence" value="ECO:0007669"/>
    <property type="project" value="TreeGrafter"/>
</dbReference>
<accession>A0A643C933</accession>
<dbReference type="EMBL" id="SGJD01002088">
    <property type="protein sequence ID" value="KAB0396737.1"/>
    <property type="molecule type" value="Genomic_DNA"/>
</dbReference>
<dbReference type="InterPro" id="IPR026010">
    <property type="entry name" value="NSP1/NUP62"/>
</dbReference>
<dbReference type="Proteomes" id="UP000437017">
    <property type="component" value="Unassembled WGS sequence"/>
</dbReference>
<dbReference type="PANTHER" id="PTHR12084">
    <property type="entry name" value="NUCLEAR PORE GLYCOPROTEIN P62-RELATED"/>
    <property type="match status" value="1"/>
</dbReference>
<gene>
    <name evidence="1" type="ORF">E2I00_009449</name>
</gene>
<dbReference type="AlphaFoldDB" id="A0A643C933"/>
<protein>
    <submittedName>
        <fullName evidence="1">Uncharacterized protein</fullName>
    </submittedName>
</protein>
<dbReference type="PANTHER" id="PTHR12084:SF0">
    <property type="entry name" value="NUCLEAR PORE GLYCOPROTEIN P62"/>
    <property type="match status" value="1"/>
</dbReference>
<evidence type="ECO:0000313" key="1">
    <source>
        <dbReference type="EMBL" id="KAB0396737.1"/>
    </source>
</evidence>
<organism evidence="1 2">
    <name type="scientific">Balaenoptera physalus</name>
    <name type="common">Fin whale</name>
    <name type="synonym">Balaena physalus</name>
    <dbReference type="NCBI Taxonomy" id="9770"/>
    <lineage>
        <taxon>Eukaryota</taxon>
        <taxon>Metazoa</taxon>
        <taxon>Chordata</taxon>
        <taxon>Craniata</taxon>
        <taxon>Vertebrata</taxon>
        <taxon>Euteleostomi</taxon>
        <taxon>Mammalia</taxon>
        <taxon>Eutheria</taxon>
        <taxon>Laurasiatheria</taxon>
        <taxon>Artiodactyla</taxon>
        <taxon>Whippomorpha</taxon>
        <taxon>Cetacea</taxon>
        <taxon>Mysticeti</taxon>
        <taxon>Balaenopteridae</taxon>
        <taxon>Balaenoptera</taxon>
    </lineage>
</organism>
<proteinExistence type="predicted"/>
<dbReference type="GO" id="GO:0006606">
    <property type="term" value="P:protein import into nucleus"/>
    <property type="evidence" value="ECO:0007669"/>
    <property type="project" value="TreeGrafter"/>
</dbReference>
<name>A0A643C933_BALPH</name>
<keyword evidence="2" id="KW-1185">Reference proteome</keyword>